<keyword evidence="4" id="KW-0479">Metal-binding</keyword>
<organism evidence="9 10">
    <name type="scientific">Sphingomonas pseudosanguinis</name>
    <dbReference type="NCBI Taxonomy" id="413712"/>
    <lineage>
        <taxon>Bacteria</taxon>
        <taxon>Pseudomonadati</taxon>
        <taxon>Pseudomonadota</taxon>
        <taxon>Alphaproteobacteria</taxon>
        <taxon>Sphingomonadales</taxon>
        <taxon>Sphingomonadaceae</taxon>
        <taxon>Sphingomonas</taxon>
    </lineage>
</organism>
<accession>A0A7W6A977</accession>
<keyword evidence="6" id="KW-0460">Magnesium</keyword>
<dbReference type="InterPro" id="IPR029060">
    <property type="entry name" value="PIN-like_dom_sf"/>
</dbReference>
<dbReference type="Proteomes" id="UP000538670">
    <property type="component" value="Unassembled WGS sequence"/>
</dbReference>
<dbReference type="Gene3D" id="3.40.50.1010">
    <property type="entry name" value="5'-nuclease"/>
    <property type="match status" value="1"/>
</dbReference>
<feature type="domain" description="PIN" evidence="8">
    <location>
        <begin position="4"/>
        <end position="122"/>
    </location>
</feature>
<evidence type="ECO:0000256" key="4">
    <source>
        <dbReference type="ARBA" id="ARBA00022723"/>
    </source>
</evidence>
<keyword evidence="3" id="KW-0540">Nuclease</keyword>
<reference evidence="9 10" key="1">
    <citation type="submission" date="2020-08" db="EMBL/GenBank/DDBJ databases">
        <title>Genomic Encyclopedia of Type Strains, Phase IV (KMG-IV): sequencing the most valuable type-strain genomes for metagenomic binning, comparative biology and taxonomic classification.</title>
        <authorList>
            <person name="Goeker M."/>
        </authorList>
    </citation>
    <scope>NUCLEOTIDE SEQUENCE [LARGE SCALE GENOMIC DNA]</scope>
    <source>
        <strain evidence="9 10">DSM 19512</strain>
    </source>
</reference>
<keyword evidence="10" id="KW-1185">Reference proteome</keyword>
<evidence type="ECO:0000256" key="2">
    <source>
        <dbReference type="ARBA" id="ARBA00022649"/>
    </source>
</evidence>
<keyword evidence="2" id="KW-1277">Toxin-antitoxin system</keyword>
<evidence type="ECO:0000313" key="9">
    <source>
        <dbReference type="EMBL" id="MBB3877913.1"/>
    </source>
</evidence>
<evidence type="ECO:0000259" key="8">
    <source>
        <dbReference type="Pfam" id="PF01850"/>
    </source>
</evidence>
<evidence type="ECO:0000256" key="6">
    <source>
        <dbReference type="ARBA" id="ARBA00022842"/>
    </source>
</evidence>
<dbReference type="EMBL" id="JACIDH010000001">
    <property type="protein sequence ID" value="MBB3877913.1"/>
    <property type="molecule type" value="Genomic_DNA"/>
</dbReference>
<dbReference type="PANTHER" id="PTHR33653:SF1">
    <property type="entry name" value="RIBONUCLEASE VAPC2"/>
    <property type="match status" value="1"/>
</dbReference>
<sequence>MTTFFDTSAVIALSDPDHANHQWSFDQFTTRMENGPVIISDIVYAEISAGLPNKSDVDQIVQRFGFQRSSPSDIALHQAGQRYKKYQDNGGTRTNVLPDFFIGADALEMGATLVTGNPKDFRNFFFGLVISHPNGEEVVAQPIKLGPD</sequence>
<dbReference type="SUPFAM" id="SSF88723">
    <property type="entry name" value="PIN domain-like"/>
    <property type="match status" value="1"/>
</dbReference>
<gene>
    <name evidence="9" type="ORF">GGR48_000316</name>
</gene>
<dbReference type="AlphaFoldDB" id="A0A7W6A977"/>
<evidence type="ECO:0000256" key="3">
    <source>
        <dbReference type="ARBA" id="ARBA00022722"/>
    </source>
</evidence>
<dbReference type="GO" id="GO:0046872">
    <property type="term" value="F:metal ion binding"/>
    <property type="evidence" value="ECO:0007669"/>
    <property type="project" value="UniProtKB-KW"/>
</dbReference>
<dbReference type="PANTHER" id="PTHR33653">
    <property type="entry name" value="RIBONUCLEASE VAPC2"/>
    <property type="match status" value="1"/>
</dbReference>
<keyword evidence="5" id="KW-0378">Hydrolase</keyword>
<evidence type="ECO:0000256" key="1">
    <source>
        <dbReference type="ARBA" id="ARBA00001946"/>
    </source>
</evidence>
<proteinExistence type="inferred from homology"/>
<dbReference type="InterPro" id="IPR050556">
    <property type="entry name" value="Type_II_TA_system_RNase"/>
</dbReference>
<dbReference type="GO" id="GO:0016787">
    <property type="term" value="F:hydrolase activity"/>
    <property type="evidence" value="ECO:0007669"/>
    <property type="project" value="UniProtKB-KW"/>
</dbReference>
<comment type="similarity">
    <text evidence="7">Belongs to the PINc/VapC protein family.</text>
</comment>
<evidence type="ECO:0000256" key="5">
    <source>
        <dbReference type="ARBA" id="ARBA00022801"/>
    </source>
</evidence>
<name>A0A7W6A977_9SPHN</name>
<evidence type="ECO:0000256" key="7">
    <source>
        <dbReference type="ARBA" id="ARBA00038093"/>
    </source>
</evidence>
<protein>
    <recommendedName>
        <fullName evidence="8">PIN domain-containing protein</fullName>
    </recommendedName>
</protein>
<dbReference type="Pfam" id="PF01850">
    <property type="entry name" value="PIN"/>
    <property type="match status" value="1"/>
</dbReference>
<dbReference type="InterPro" id="IPR002716">
    <property type="entry name" value="PIN_dom"/>
</dbReference>
<dbReference type="GO" id="GO:0004518">
    <property type="term" value="F:nuclease activity"/>
    <property type="evidence" value="ECO:0007669"/>
    <property type="project" value="UniProtKB-KW"/>
</dbReference>
<dbReference type="RefSeq" id="WP_183950148.1">
    <property type="nucleotide sequence ID" value="NZ_JACIDH010000001.1"/>
</dbReference>
<comment type="caution">
    <text evidence="9">The sequence shown here is derived from an EMBL/GenBank/DDBJ whole genome shotgun (WGS) entry which is preliminary data.</text>
</comment>
<evidence type="ECO:0000313" key="10">
    <source>
        <dbReference type="Proteomes" id="UP000538670"/>
    </source>
</evidence>
<comment type="cofactor">
    <cofactor evidence="1">
        <name>Mg(2+)</name>
        <dbReference type="ChEBI" id="CHEBI:18420"/>
    </cofactor>
</comment>